<dbReference type="PANTHER" id="PTHR37162:SF1">
    <property type="entry name" value="BED-TYPE DOMAIN-CONTAINING PROTEIN"/>
    <property type="match status" value="1"/>
</dbReference>
<sequence>MLKILSMLVCYYHADLRKVIVEHLGSLEIVKVNAASLEKVLCEFFEKNNIPWNNLVSMLMDSCAVMRGSKTGLEIRMHQYCPNLLDIDGDSCHHIHNAAKKFSEPFDSYLEKLFSDLQVDHQWSPDQVMYLKEIAMILNLPASSPQRGFVPHRWLSAYDASMATYAMMPAYRVLYYGFLSTADKELYREPLELMYTKYHVNQAGRARIKVVQEELNRKVTNEEEYVLCFTGMTPQGRERKKRVCQKLWHEETTTVLRLSIYMGLLAILKEYVMVFQGSQTLVHKLHDRQLELFLAFMACFVKAEHITQLLVPFLADVRKAYITTAVYLQKKLPLASPTLTALPLTGNHPVEEAEWYCMLRHLLPADQDIQRELVRFNVDLTIPSFKEGESIVEWWGHVFDKPDKYPSLSAMVKCCLSIFHGPRVESSFSLMNEVIDQRSGNMNVPTFNAIQTGKTAVQLFRREDVKFGEVDRTLCKNINSTAATCKRQQKMNQKEKQQQQSKYGSQASGSAQQAKKQTAEEEKRARLRHVAKQRKRAMETLVVQAKKKK</sequence>
<keyword evidence="3" id="KW-1185">Reference proteome</keyword>
<feature type="compositionally biased region" description="Basic residues" evidence="1">
    <location>
        <begin position="525"/>
        <end position="535"/>
    </location>
</feature>
<dbReference type="AlphaFoldDB" id="A0A7J5ZE87"/>
<reference evidence="2 3" key="1">
    <citation type="submission" date="2020-03" db="EMBL/GenBank/DDBJ databases">
        <title>Dissostichus mawsoni Genome sequencing and assembly.</title>
        <authorList>
            <person name="Park H."/>
        </authorList>
    </citation>
    <scope>NUCLEOTIDE SEQUENCE [LARGE SCALE GENOMIC DNA]</scope>
    <source>
        <strain evidence="2">DM0001</strain>
        <tissue evidence="2">Muscle</tissue>
    </source>
</reference>
<feature type="compositionally biased region" description="Low complexity" evidence="1">
    <location>
        <begin position="498"/>
        <end position="516"/>
    </location>
</feature>
<evidence type="ECO:0008006" key="4">
    <source>
        <dbReference type="Google" id="ProtNLM"/>
    </source>
</evidence>
<dbReference type="EMBL" id="JAAKFY010000002">
    <property type="protein sequence ID" value="KAF3860132.1"/>
    <property type="molecule type" value="Genomic_DNA"/>
</dbReference>
<gene>
    <name evidence="2" type="ORF">F7725_000387</name>
</gene>
<feature type="region of interest" description="Disordered" evidence="1">
    <location>
        <begin position="486"/>
        <end position="549"/>
    </location>
</feature>
<dbReference type="OrthoDB" id="8907651at2759"/>
<evidence type="ECO:0000313" key="3">
    <source>
        <dbReference type="Proteomes" id="UP000518266"/>
    </source>
</evidence>
<organism evidence="2 3">
    <name type="scientific">Dissostichus mawsoni</name>
    <name type="common">Antarctic cod</name>
    <dbReference type="NCBI Taxonomy" id="36200"/>
    <lineage>
        <taxon>Eukaryota</taxon>
        <taxon>Metazoa</taxon>
        <taxon>Chordata</taxon>
        <taxon>Craniata</taxon>
        <taxon>Vertebrata</taxon>
        <taxon>Euteleostomi</taxon>
        <taxon>Actinopterygii</taxon>
        <taxon>Neopterygii</taxon>
        <taxon>Teleostei</taxon>
        <taxon>Neoteleostei</taxon>
        <taxon>Acanthomorphata</taxon>
        <taxon>Eupercaria</taxon>
        <taxon>Perciformes</taxon>
        <taxon>Notothenioidei</taxon>
        <taxon>Nototheniidae</taxon>
        <taxon>Dissostichus</taxon>
    </lineage>
</organism>
<name>A0A7J5ZE87_DISMA</name>
<proteinExistence type="predicted"/>
<dbReference type="PANTHER" id="PTHR37162">
    <property type="entry name" value="HAT FAMILY DIMERISATION DOMAINCONTAINING PROTEIN-RELATED"/>
    <property type="match status" value="1"/>
</dbReference>
<protein>
    <recommendedName>
        <fullName evidence="4">HAT C-terminal dimerisation domain-containing protein</fullName>
    </recommendedName>
</protein>
<dbReference type="Proteomes" id="UP000518266">
    <property type="component" value="Unassembled WGS sequence"/>
</dbReference>
<evidence type="ECO:0000313" key="2">
    <source>
        <dbReference type="EMBL" id="KAF3860132.1"/>
    </source>
</evidence>
<evidence type="ECO:0000256" key="1">
    <source>
        <dbReference type="SAM" id="MobiDB-lite"/>
    </source>
</evidence>
<comment type="caution">
    <text evidence="2">The sequence shown here is derived from an EMBL/GenBank/DDBJ whole genome shotgun (WGS) entry which is preliminary data.</text>
</comment>
<accession>A0A7J5ZE87</accession>